<dbReference type="InterPro" id="IPR032694">
    <property type="entry name" value="CopC/D"/>
</dbReference>
<dbReference type="GO" id="GO:0005886">
    <property type="term" value="C:plasma membrane"/>
    <property type="evidence" value="ECO:0007669"/>
    <property type="project" value="UniProtKB-SubCell"/>
</dbReference>
<keyword evidence="2" id="KW-1003">Cell membrane</keyword>
<keyword evidence="5 6" id="KW-0472">Membrane</keyword>
<feature type="transmembrane region" description="Helical" evidence="6">
    <location>
        <begin position="117"/>
        <end position="134"/>
    </location>
</feature>
<dbReference type="GO" id="GO:0006825">
    <property type="term" value="P:copper ion transport"/>
    <property type="evidence" value="ECO:0007669"/>
    <property type="project" value="InterPro"/>
</dbReference>
<dbReference type="EMBL" id="NCEQ01000007">
    <property type="protein sequence ID" value="OYX56608.1"/>
    <property type="molecule type" value="Genomic_DNA"/>
</dbReference>
<evidence type="ECO:0000259" key="7">
    <source>
        <dbReference type="Pfam" id="PF05425"/>
    </source>
</evidence>
<feature type="transmembrane region" description="Helical" evidence="6">
    <location>
        <begin position="278"/>
        <end position="299"/>
    </location>
</feature>
<reference evidence="8 9" key="1">
    <citation type="submission" date="2017-03" db="EMBL/GenBank/DDBJ databases">
        <title>Lifting the veil on microbial sulfur biogeochemistry in mining wastewaters.</title>
        <authorList>
            <person name="Kantor R.S."/>
            <person name="Colenbrander Nelson T."/>
            <person name="Marshall S."/>
            <person name="Bennett D."/>
            <person name="Apte S."/>
            <person name="Camacho D."/>
            <person name="Thomas B.C."/>
            <person name="Warren L.A."/>
            <person name="Banfield J.F."/>
        </authorList>
    </citation>
    <scope>NUCLEOTIDE SEQUENCE [LARGE SCALE GENOMIC DNA]</scope>
    <source>
        <strain evidence="8">32-68-21</strain>
    </source>
</reference>
<feature type="transmembrane region" description="Helical" evidence="6">
    <location>
        <begin position="231"/>
        <end position="251"/>
    </location>
</feature>
<dbReference type="PANTHER" id="PTHR34820">
    <property type="entry name" value="INNER MEMBRANE PROTEIN YEBZ"/>
    <property type="match status" value="1"/>
</dbReference>
<dbReference type="InterPro" id="IPR008457">
    <property type="entry name" value="Cu-R_CopD_dom"/>
</dbReference>
<accession>A0A258HJW6</accession>
<evidence type="ECO:0000256" key="2">
    <source>
        <dbReference type="ARBA" id="ARBA00022475"/>
    </source>
</evidence>
<evidence type="ECO:0000313" key="9">
    <source>
        <dbReference type="Proteomes" id="UP000216147"/>
    </source>
</evidence>
<dbReference type="NCBIfam" id="NF033808">
    <property type="entry name" value="copper_CopD"/>
    <property type="match status" value="1"/>
</dbReference>
<gene>
    <name evidence="8" type="ORF">B7Y86_07425</name>
</gene>
<dbReference type="Proteomes" id="UP000216147">
    <property type="component" value="Unassembled WGS sequence"/>
</dbReference>
<comment type="subcellular location">
    <subcellularLocation>
        <location evidence="1">Cell membrane</location>
        <topology evidence="1">Multi-pass membrane protein</topology>
    </subcellularLocation>
</comment>
<keyword evidence="3 6" id="KW-0812">Transmembrane</keyword>
<evidence type="ECO:0000256" key="4">
    <source>
        <dbReference type="ARBA" id="ARBA00022989"/>
    </source>
</evidence>
<keyword evidence="4 6" id="KW-1133">Transmembrane helix</keyword>
<feature type="transmembrane region" description="Helical" evidence="6">
    <location>
        <begin position="188"/>
        <end position="211"/>
    </location>
</feature>
<evidence type="ECO:0000256" key="5">
    <source>
        <dbReference type="ARBA" id="ARBA00023136"/>
    </source>
</evidence>
<comment type="caution">
    <text evidence="8">The sequence shown here is derived from an EMBL/GenBank/DDBJ whole genome shotgun (WGS) entry which is preliminary data.</text>
</comment>
<protein>
    <submittedName>
        <fullName evidence="8">Copper resistance protein CopD</fullName>
    </submittedName>
</protein>
<feature type="transmembrane region" description="Helical" evidence="6">
    <location>
        <begin position="81"/>
        <end position="105"/>
    </location>
</feature>
<evidence type="ECO:0000256" key="6">
    <source>
        <dbReference type="SAM" id="Phobius"/>
    </source>
</evidence>
<dbReference type="Pfam" id="PF05425">
    <property type="entry name" value="CopD"/>
    <property type="match status" value="1"/>
</dbReference>
<evidence type="ECO:0000256" key="1">
    <source>
        <dbReference type="ARBA" id="ARBA00004651"/>
    </source>
</evidence>
<sequence length="305" mass="31198">MIEAAVIGLRAVQYAASALLFGLPAFLIYSAAATRPLALAWPRPALFWAAVALALAAPAALVAQTAMMAGSLSDAIKPGSLVMMVTGMGLGMALAVRSALALLAVAAIAMIRPGPRLWWVCASLGLVVSASFAWTGHGASTEGSGHALHLASDILHAVAASVWVGALAAFAALAVWRPREPSVQDRALARALVGFAGVGTFAVAVLVLTGLVNSAFLVGWSGIWTLIDTAYGRWLILKIVLFGLMLGLAAANRFRLTPAFEAAGADPAAVFGPLRRSLVAEFALSLAVLMVVAVMGTLAPPASLP</sequence>
<feature type="transmembrane region" description="Helical" evidence="6">
    <location>
        <begin position="45"/>
        <end position="69"/>
    </location>
</feature>
<proteinExistence type="predicted"/>
<dbReference type="PANTHER" id="PTHR34820:SF4">
    <property type="entry name" value="INNER MEMBRANE PROTEIN YEBZ"/>
    <property type="match status" value="1"/>
</dbReference>
<evidence type="ECO:0000256" key="3">
    <source>
        <dbReference type="ARBA" id="ARBA00022692"/>
    </source>
</evidence>
<name>A0A258HJW6_9CAUL</name>
<evidence type="ECO:0000313" key="8">
    <source>
        <dbReference type="EMBL" id="OYX56608.1"/>
    </source>
</evidence>
<feature type="transmembrane region" description="Helical" evidence="6">
    <location>
        <begin position="154"/>
        <end position="176"/>
    </location>
</feature>
<dbReference type="InterPro" id="IPR047689">
    <property type="entry name" value="CopD"/>
</dbReference>
<organism evidence="8 9">
    <name type="scientific">Brevundimonas subvibrioides</name>
    <dbReference type="NCBI Taxonomy" id="74313"/>
    <lineage>
        <taxon>Bacteria</taxon>
        <taxon>Pseudomonadati</taxon>
        <taxon>Pseudomonadota</taxon>
        <taxon>Alphaproteobacteria</taxon>
        <taxon>Caulobacterales</taxon>
        <taxon>Caulobacteraceae</taxon>
        <taxon>Brevundimonas</taxon>
    </lineage>
</organism>
<dbReference type="AlphaFoldDB" id="A0A258HJW6"/>
<feature type="domain" description="Copper resistance protein D" evidence="7">
    <location>
        <begin position="190"/>
        <end position="295"/>
    </location>
</feature>
<feature type="transmembrane region" description="Helical" evidence="6">
    <location>
        <begin position="12"/>
        <end position="33"/>
    </location>
</feature>